<dbReference type="InterPro" id="IPR011335">
    <property type="entry name" value="Restrct_endonuc-II-like"/>
</dbReference>
<evidence type="ECO:0000313" key="2">
    <source>
        <dbReference type="EMBL" id="MBE5919704.1"/>
    </source>
</evidence>
<dbReference type="SUPFAM" id="SSF52980">
    <property type="entry name" value="Restriction endonuclease-like"/>
    <property type="match status" value="1"/>
</dbReference>
<dbReference type="InterPro" id="IPR012296">
    <property type="entry name" value="Nuclease_put_TT1808"/>
</dbReference>
<dbReference type="Proteomes" id="UP000766246">
    <property type="component" value="Unassembled WGS sequence"/>
</dbReference>
<dbReference type="AlphaFoldDB" id="A0A927U7I7"/>
<dbReference type="EMBL" id="SVER01000017">
    <property type="protein sequence ID" value="MBE5919704.1"/>
    <property type="molecule type" value="Genomic_DNA"/>
</dbReference>
<reference evidence="2" key="1">
    <citation type="submission" date="2019-04" db="EMBL/GenBank/DDBJ databases">
        <title>Evolution of Biomass-Degrading Anaerobic Consortia Revealed by Metagenomics.</title>
        <authorList>
            <person name="Peng X."/>
        </authorList>
    </citation>
    <scope>NUCLEOTIDE SEQUENCE</scope>
    <source>
        <strain evidence="2">SIG311</strain>
    </source>
</reference>
<evidence type="ECO:0000313" key="3">
    <source>
        <dbReference type="Proteomes" id="UP000766246"/>
    </source>
</evidence>
<dbReference type="CDD" id="cd06260">
    <property type="entry name" value="DUF820-like"/>
    <property type="match status" value="1"/>
</dbReference>
<dbReference type="Gene3D" id="3.90.1570.10">
    <property type="entry name" value="tt1808, chain A"/>
    <property type="match status" value="1"/>
</dbReference>
<sequence length="180" mass="20675">MVDRNGLSVEEIFEKEEHVELIDGEIVITDFTSSEHNNAVLEIATAFKFYIKEHNGKCQVRTDTVLLYCDEILEQEEKNRFEPDVMVICEPDGIKSDGVHVTPLFIAEVTSPSTRKNDFGIKAYIYGQMGVREYWVVDLQNTSVTVYRADNDFAPETYLHCDKLNVSVYENLEIDFSSIF</sequence>
<accession>A0A927U7I7</accession>
<comment type="caution">
    <text evidence="2">The sequence shown here is derived from an EMBL/GenBank/DDBJ whole genome shotgun (WGS) entry which is preliminary data.</text>
</comment>
<proteinExistence type="predicted"/>
<dbReference type="Pfam" id="PF05685">
    <property type="entry name" value="Uma2"/>
    <property type="match status" value="1"/>
</dbReference>
<keyword evidence="2" id="KW-0540">Nuclease</keyword>
<organism evidence="2 3">
    <name type="scientific">Pseudobutyrivibrio ruminis</name>
    <dbReference type="NCBI Taxonomy" id="46206"/>
    <lineage>
        <taxon>Bacteria</taxon>
        <taxon>Bacillati</taxon>
        <taxon>Bacillota</taxon>
        <taxon>Clostridia</taxon>
        <taxon>Lachnospirales</taxon>
        <taxon>Lachnospiraceae</taxon>
        <taxon>Pseudobutyrivibrio</taxon>
    </lineage>
</organism>
<dbReference type="GO" id="GO:0004519">
    <property type="term" value="F:endonuclease activity"/>
    <property type="evidence" value="ECO:0007669"/>
    <property type="project" value="UniProtKB-KW"/>
</dbReference>
<gene>
    <name evidence="2" type="ORF">E7272_07640</name>
</gene>
<evidence type="ECO:0000259" key="1">
    <source>
        <dbReference type="Pfam" id="PF05685"/>
    </source>
</evidence>
<feature type="domain" description="Putative restriction endonuclease" evidence="1">
    <location>
        <begin position="13"/>
        <end position="152"/>
    </location>
</feature>
<dbReference type="PANTHER" id="PTHR36558">
    <property type="entry name" value="GLR1098 PROTEIN"/>
    <property type="match status" value="1"/>
</dbReference>
<keyword evidence="2" id="KW-0378">Hydrolase</keyword>
<keyword evidence="2" id="KW-0255">Endonuclease</keyword>
<dbReference type="InterPro" id="IPR008538">
    <property type="entry name" value="Uma2"/>
</dbReference>
<dbReference type="PANTHER" id="PTHR36558:SF1">
    <property type="entry name" value="RESTRICTION ENDONUCLEASE DOMAIN-CONTAINING PROTEIN-RELATED"/>
    <property type="match status" value="1"/>
</dbReference>
<protein>
    <submittedName>
        <fullName evidence="2">Uma2 family endonuclease</fullName>
    </submittedName>
</protein>
<name>A0A927U7I7_9FIRM</name>